<dbReference type="EMBL" id="KN880503">
    <property type="protein sequence ID" value="KIY68427.1"/>
    <property type="molecule type" value="Genomic_DNA"/>
</dbReference>
<evidence type="ECO:0000313" key="2">
    <source>
        <dbReference type="EMBL" id="KIY68427.1"/>
    </source>
</evidence>
<reference evidence="2 3" key="1">
    <citation type="journal article" date="2015" name="Fungal Genet. Biol.">
        <title>Evolution of novel wood decay mechanisms in Agaricales revealed by the genome sequences of Fistulina hepatica and Cylindrobasidium torrendii.</title>
        <authorList>
            <person name="Floudas D."/>
            <person name="Held B.W."/>
            <person name="Riley R."/>
            <person name="Nagy L.G."/>
            <person name="Koehler G."/>
            <person name="Ransdell A.S."/>
            <person name="Younus H."/>
            <person name="Chow J."/>
            <person name="Chiniquy J."/>
            <person name="Lipzen A."/>
            <person name="Tritt A."/>
            <person name="Sun H."/>
            <person name="Haridas S."/>
            <person name="LaButti K."/>
            <person name="Ohm R.A."/>
            <person name="Kues U."/>
            <person name="Blanchette R.A."/>
            <person name="Grigoriev I.V."/>
            <person name="Minto R.E."/>
            <person name="Hibbett D.S."/>
        </authorList>
    </citation>
    <scope>NUCLEOTIDE SEQUENCE [LARGE SCALE GENOMIC DNA]</scope>
    <source>
        <strain evidence="2 3">FP15055 ss-10</strain>
    </source>
</reference>
<dbReference type="STRING" id="1314674.A0A0D7BD29"/>
<keyword evidence="3" id="KW-1185">Reference proteome</keyword>
<proteinExistence type="predicted"/>
<evidence type="ECO:0000256" key="1">
    <source>
        <dbReference type="SAM" id="MobiDB-lite"/>
    </source>
</evidence>
<feature type="compositionally biased region" description="Polar residues" evidence="1">
    <location>
        <begin position="110"/>
        <end position="120"/>
    </location>
</feature>
<name>A0A0D7BD29_9AGAR</name>
<feature type="compositionally biased region" description="Polar residues" evidence="1">
    <location>
        <begin position="17"/>
        <end position="59"/>
    </location>
</feature>
<feature type="compositionally biased region" description="Acidic residues" evidence="1">
    <location>
        <begin position="176"/>
        <end position="191"/>
    </location>
</feature>
<feature type="region of interest" description="Disordered" evidence="1">
    <location>
        <begin position="1"/>
        <end position="191"/>
    </location>
</feature>
<gene>
    <name evidence="2" type="ORF">CYLTODRAFT_261947</name>
</gene>
<dbReference type="Proteomes" id="UP000054007">
    <property type="component" value="Unassembled WGS sequence"/>
</dbReference>
<dbReference type="AlphaFoldDB" id="A0A0D7BD29"/>
<feature type="compositionally biased region" description="Acidic residues" evidence="1">
    <location>
        <begin position="76"/>
        <end position="86"/>
    </location>
</feature>
<accession>A0A0D7BD29</accession>
<protein>
    <submittedName>
        <fullName evidence="2">Uncharacterized protein</fullName>
    </submittedName>
</protein>
<sequence length="191" mass="20342">MVPIGPFDLRSERVPARTQSLSQVTLERNNSSGALSSKRQSMPVNTPPASTANFVNQGSGSDGGSPVAARQKFEATPEEPNEDGEAEAGSKSEKRKSRGMMNKDFKFPTPASSPVQTRTPGRQDSEDLQKVAQNSKAEIEVTEDAPPPRAVTPSNIEVPPPPPVEKERSNSGGTLEDADDEVGDTVEVDLS</sequence>
<organism evidence="2 3">
    <name type="scientific">Cylindrobasidium torrendii FP15055 ss-10</name>
    <dbReference type="NCBI Taxonomy" id="1314674"/>
    <lineage>
        <taxon>Eukaryota</taxon>
        <taxon>Fungi</taxon>
        <taxon>Dikarya</taxon>
        <taxon>Basidiomycota</taxon>
        <taxon>Agaricomycotina</taxon>
        <taxon>Agaricomycetes</taxon>
        <taxon>Agaricomycetidae</taxon>
        <taxon>Agaricales</taxon>
        <taxon>Marasmiineae</taxon>
        <taxon>Physalacriaceae</taxon>
        <taxon>Cylindrobasidium</taxon>
    </lineage>
</organism>
<evidence type="ECO:0000313" key="3">
    <source>
        <dbReference type="Proteomes" id="UP000054007"/>
    </source>
</evidence>